<dbReference type="AlphaFoldDB" id="Q69KF4"/>
<protein>
    <submittedName>
        <fullName evidence="3">Uncharacterized protein</fullName>
    </submittedName>
</protein>
<evidence type="ECO:0000313" key="3">
    <source>
        <dbReference type="EMBL" id="BAD36586.1"/>
    </source>
</evidence>
<evidence type="ECO:0000313" key="4">
    <source>
        <dbReference type="Proteomes" id="UP000000763"/>
    </source>
</evidence>
<reference evidence="3" key="2">
    <citation type="submission" date="2002-11" db="EMBL/GenBank/DDBJ databases">
        <title>Oryza sativa nipponbare(GA3) genomic DNA, chromosome 9, BAC clone:OSJNBa0054E15.</title>
        <authorList>
            <person name="Sasaki T."/>
            <person name="Matsumoto T."/>
            <person name="Katayose Y."/>
        </authorList>
    </citation>
    <scope>NUCLEOTIDE SEQUENCE</scope>
</reference>
<gene>
    <name evidence="3" type="ORF">OSJNBa0054E15.30</name>
    <name evidence="2" type="ORF">OSJNBb0079G12.13</name>
</gene>
<reference evidence="4" key="4">
    <citation type="journal article" date="2008" name="Nucleic Acids Res.">
        <title>The rice annotation project database (RAP-DB): 2008 update.</title>
        <authorList>
            <consortium name="The rice annotation project (RAP)"/>
        </authorList>
    </citation>
    <scope>GENOME REANNOTATION</scope>
    <source>
        <strain evidence="4">cv. Nipponbare</strain>
    </source>
</reference>
<feature type="region of interest" description="Disordered" evidence="1">
    <location>
        <begin position="1"/>
        <end position="39"/>
    </location>
</feature>
<evidence type="ECO:0000256" key="1">
    <source>
        <dbReference type="SAM" id="MobiDB-lite"/>
    </source>
</evidence>
<evidence type="ECO:0000313" key="2">
    <source>
        <dbReference type="EMBL" id="BAD33993.1"/>
    </source>
</evidence>
<organism evidence="3 4">
    <name type="scientific">Oryza sativa subsp. japonica</name>
    <name type="common">Rice</name>
    <dbReference type="NCBI Taxonomy" id="39947"/>
    <lineage>
        <taxon>Eukaryota</taxon>
        <taxon>Viridiplantae</taxon>
        <taxon>Streptophyta</taxon>
        <taxon>Embryophyta</taxon>
        <taxon>Tracheophyta</taxon>
        <taxon>Spermatophyta</taxon>
        <taxon>Magnoliopsida</taxon>
        <taxon>Liliopsida</taxon>
        <taxon>Poales</taxon>
        <taxon>Poaceae</taxon>
        <taxon>BOP clade</taxon>
        <taxon>Oryzoideae</taxon>
        <taxon>Oryzeae</taxon>
        <taxon>Oryzinae</taxon>
        <taxon>Oryza</taxon>
        <taxon>Oryza sativa</taxon>
    </lineage>
</organism>
<dbReference type="Proteomes" id="UP000000763">
    <property type="component" value="Chromosome 9"/>
</dbReference>
<accession>Q69KF4</accession>
<feature type="compositionally biased region" description="Low complexity" evidence="1">
    <location>
        <begin position="7"/>
        <end position="18"/>
    </location>
</feature>
<proteinExistence type="predicted"/>
<reference evidence="2" key="1">
    <citation type="submission" date="2002-09" db="EMBL/GenBank/DDBJ databases">
        <title>Oryza sativa nipponbare(GA3) genomic DNA, chromosome 9, BAC clone:OSJNBb0079G12.</title>
        <authorList>
            <person name="Sasaki T."/>
            <person name="Matsumoto T."/>
            <person name="Katayose Y."/>
        </authorList>
    </citation>
    <scope>NUCLEOTIDE SEQUENCE</scope>
</reference>
<name>Q69KF4_ORYSJ</name>
<sequence length="70" mass="7594">MGRRPPADTTSPPSSAAPAPAPPPPGRNATAMQHHGDSTRISMKFHRAQEACYILSTKAQCNCREFIYLV</sequence>
<dbReference type="EMBL" id="AP005926">
    <property type="protein sequence ID" value="BAD36586.1"/>
    <property type="molecule type" value="Genomic_DNA"/>
</dbReference>
<dbReference type="EMBL" id="AP005782">
    <property type="protein sequence ID" value="BAD33993.1"/>
    <property type="molecule type" value="Genomic_DNA"/>
</dbReference>
<reference evidence="4" key="3">
    <citation type="journal article" date="2005" name="Nature">
        <title>The map-based sequence of the rice genome.</title>
        <authorList>
            <consortium name="International rice genome sequencing project (IRGSP)"/>
            <person name="Matsumoto T."/>
            <person name="Wu J."/>
            <person name="Kanamori H."/>
            <person name="Katayose Y."/>
            <person name="Fujisawa M."/>
            <person name="Namiki N."/>
            <person name="Mizuno H."/>
            <person name="Yamamoto K."/>
            <person name="Antonio B.A."/>
            <person name="Baba T."/>
            <person name="Sakata K."/>
            <person name="Nagamura Y."/>
            <person name="Aoki H."/>
            <person name="Arikawa K."/>
            <person name="Arita K."/>
            <person name="Bito T."/>
            <person name="Chiden Y."/>
            <person name="Fujitsuka N."/>
            <person name="Fukunaka R."/>
            <person name="Hamada M."/>
            <person name="Harada C."/>
            <person name="Hayashi A."/>
            <person name="Hijishita S."/>
            <person name="Honda M."/>
            <person name="Hosokawa S."/>
            <person name="Ichikawa Y."/>
            <person name="Idonuma A."/>
            <person name="Iijima M."/>
            <person name="Ikeda M."/>
            <person name="Ikeno M."/>
            <person name="Ito K."/>
            <person name="Ito S."/>
            <person name="Ito T."/>
            <person name="Ito Y."/>
            <person name="Ito Y."/>
            <person name="Iwabuchi A."/>
            <person name="Kamiya K."/>
            <person name="Karasawa W."/>
            <person name="Kurita K."/>
            <person name="Katagiri S."/>
            <person name="Kikuta A."/>
            <person name="Kobayashi H."/>
            <person name="Kobayashi N."/>
            <person name="Machita K."/>
            <person name="Maehara T."/>
            <person name="Masukawa M."/>
            <person name="Mizubayashi T."/>
            <person name="Mukai Y."/>
            <person name="Nagasaki H."/>
            <person name="Nagata Y."/>
            <person name="Naito S."/>
            <person name="Nakashima M."/>
            <person name="Nakama Y."/>
            <person name="Nakamichi Y."/>
            <person name="Nakamura M."/>
            <person name="Meguro A."/>
            <person name="Negishi M."/>
            <person name="Ohta I."/>
            <person name="Ohta T."/>
            <person name="Okamoto M."/>
            <person name="Ono N."/>
            <person name="Saji S."/>
            <person name="Sakaguchi M."/>
            <person name="Sakai K."/>
            <person name="Shibata M."/>
            <person name="Shimokawa T."/>
            <person name="Song J."/>
            <person name="Takazaki Y."/>
            <person name="Terasawa K."/>
            <person name="Tsugane M."/>
            <person name="Tsuji K."/>
            <person name="Ueda S."/>
            <person name="Waki K."/>
            <person name="Yamagata H."/>
            <person name="Yamamoto M."/>
            <person name="Yamamoto S."/>
            <person name="Yamane H."/>
            <person name="Yoshiki S."/>
            <person name="Yoshihara R."/>
            <person name="Yukawa K."/>
            <person name="Zhong H."/>
            <person name="Yano M."/>
            <person name="Yuan Q."/>
            <person name="Ouyang S."/>
            <person name="Liu J."/>
            <person name="Jones K.M."/>
            <person name="Gansberger K."/>
            <person name="Moffat K."/>
            <person name="Hill J."/>
            <person name="Bera J."/>
            <person name="Fadrosh D."/>
            <person name="Jin S."/>
            <person name="Johri S."/>
            <person name="Kim M."/>
            <person name="Overton L."/>
            <person name="Reardon M."/>
            <person name="Tsitrin T."/>
            <person name="Vuong H."/>
            <person name="Weaver B."/>
            <person name="Ciecko A."/>
            <person name="Tallon L."/>
            <person name="Jackson J."/>
            <person name="Pai G."/>
            <person name="Aken S.V."/>
            <person name="Utterback T."/>
            <person name="Reidmuller S."/>
            <person name="Feldblyum T."/>
            <person name="Hsiao J."/>
            <person name="Zismann V."/>
            <person name="Iobst S."/>
            <person name="de Vazeille A.R."/>
            <person name="Buell C.R."/>
            <person name="Ying K."/>
            <person name="Li Y."/>
            <person name="Lu T."/>
            <person name="Huang Y."/>
            <person name="Zhao Q."/>
            <person name="Feng Q."/>
            <person name="Zhang L."/>
            <person name="Zhu J."/>
            <person name="Weng Q."/>
            <person name="Mu J."/>
            <person name="Lu Y."/>
            <person name="Fan D."/>
            <person name="Liu Y."/>
            <person name="Guan J."/>
            <person name="Zhang Y."/>
            <person name="Yu S."/>
            <person name="Liu X."/>
            <person name="Zhang Y."/>
            <person name="Hong G."/>
            <person name="Han B."/>
            <person name="Choisne N."/>
            <person name="Demange N."/>
            <person name="Orjeda G."/>
            <person name="Samain S."/>
            <person name="Cattolico L."/>
            <person name="Pelletier E."/>
            <person name="Couloux A."/>
            <person name="Segurens B."/>
            <person name="Wincker P."/>
            <person name="D'Hont A."/>
            <person name="Scarpelli C."/>
            <person name="Weissenbach J."/>
            <person name="Salanoubat M."/>
            <person name="Quetier F."/>
            <person name="Yu Y."/>
            <person name="Kim H.R."/>
            <person name="Rambo T."/>
            <person name="Currie J."/>
            <person name="Collura K."/>
            <person name="Luo M."/>
            <person name="Yang T."/>
            <person name="Ammiraju J.S.S."/>
            <person name="Engler F."/>
            <person name="Soderlund C."/>
            <person name="Wing R.A."/>
            <person name="Palmer L.E."/>
            <person name="de la Bastide M."/>
            <person name="Spiegel L."/>
            <person name="Nascimento L."/>
            <person name="Zutavern T."/>
            <person name="O'Shaughnessy A."/>
            <person name="Dike S."/>
            <person name="Dedhia N."/>
            <person name="Preston R."/>
            <person name="Balija V."/>
            <person name="McCombie W.R."/>
            <person name="Chow T."/>
            <person name="Chen H."/>
            <person name="Chung M."/>
            <person name="Chen C."/>
            <person name="Shaw J."/>
            <person name="Wu H."/>
            <person name="Hsiao K."/>
            <person name="Chao Y."/>
            <person name="Chu M."/>
            <person name="Cheng C."/>
            <person name="Hour A."/>
            <person name="Lee P."/>
            <person name="Lin S."/>
            <person name="Lin Y."/>
            <person name="Liou J."/>
            <person name="Liu S."/>
            <person name="Hsing Y."/>
            <person name="Raghuvanshi S."/>
            <person name="Mohanty A."/>
            <person name="Bharti A.K."/>
            <person name="Gaur A."/>
            <person name="Gupta V."/>
            <person name="Kumar D."/>
            <person name="Ravi V."/>
            <person name="Vij S."/>
            <person name="Kapur A."/>
            <person name="Khurana P."/>
            <person name="Khurana P."/>
            <person name="Khurana J.P."/>
            <person name="Tyagi A.K."/>
            <person name="Gaikwad K."/>
            <person name="Singh A."/>
            <person name="Dalal V."/>
            <person name="Srivastava S."/>
            <person name="Dixit A."/>
            <person name="Pal A.K."/>
            <person name="Ghazi I.A."/>
            <person name="Yadav M."/>
            <person name="Pandit A."/>
            <person name="Bhargava A."/>
            <person name="Sureshbabu K."/>
            <person name="Batra K."/>
            <person name="Sharma T.R."/>
            <person name="Mohapatra T."/>
            <person name="Singh N.K."/>
            <person name="Messing J."/>
            <person name="Nelson A.B."/>
            <person name="Fuks G."/>
            <person name="Kavchok S."/>
            <person name="Keizer G."/>
            <person name="Linton E."/>
            <person name="Llaca V."/>
            <person name="Song R."/>
            <person name="Tanyolac B."/>
            <person name="Young S."/>
            <person name="Ho-Il K."/>
            <person name="Hahn J.H."/>
            <person name="Sangsakoo G."/>
            <person name="Vanavichit A."/>
            <person name="de Mattos Luiz.A.T."/>
            <person name="Zimmer P.D."/>
            <person name="Malone G."/>
            <person name="Dellagostin O."/>
            <person name="de Oliveira A.C."/>
            <person name="Bevan M."/>
            <person name="Bancroft I."/>
            <person name="Minx P."/>
            <person name="Cordum H."/>
            <person name="Wilson R."/>
            <person name="Cheng Z."/>
            <person name="Jin W."/>
            <person name="Jiang J."/>
            <person name="Leong S.A."/>
            <person name="Iwama H."/>
            <person name="Gojobori T."/>
            <person name="Itoh T."/>
            <person name="Niimura Y."/>
            <person name="Fujii Y."/>
            <person name="Habara T."/>
            <person name="Sakai H."/>
            <person name="Sato Y."/>
            <person name="Wilson G."/>
            <person name="Kumar K."/>
            <person name="McCouch S."/>
            <person name="Juretic N."/>
            <person name="Hoen D."/>
            <person name="Wright S."/>
            <person name="Bruskiewich R."/>
            <person name="Bureau T."/>
            <person name="Miyao A."/>
            <person name="Hirochika H."/>
            <person name="Nishikawa T."/>
            <person name="Kadowaki K."/>
            <person name="Sugiura M."/>
            <person name="Burr B."/>
            <person name="Sasaki T."/>
        </authorList>
    </citation>
    <scope>NUCLEOTIDE SEQUENCE [LARGE SCALE GENOMIC DNA]</scope>
    <source>
        <strain evidence="4">cv. Nipponbare</strain>
    </source>
</reference>